<evidence type="ECO:0000313" key="8">
    <source>
        <dbReference type="EMBL" id="BBO82360.1"/>
    </source>
</evidence>
<reference evidence="8 9" key="1">
    <citation type="submission" date="2019-11" db="EMBL/GenBank/DDBJ databases">
        <title>Comparative genomics of hydrocarbon-degrading Desulfosarcina strains.</title>
        <authorList>
            <person name="Watanabe M."/>
            <person name="Kojima H."/>
            <person name="Fukui M."/>
        </authorList>
    </citation>
    <scope>NUCLEOTIDE SEQUENCE [LARGE SCALE GENOMIC DNA]</scope>
    <source>
        <strain evidence="8 9">28bB2T</strain>
    </source>
</reference>
<evidence type="ECO:0000256" key="4">
    <source>
        <dbReference type="ARBA" id="ARBA00022630"/>
    </source>
</evidence>
<proteinExistence type="inferred from homology"/>
<dbReference type="EMBL" id="AP021876">
    <property type="protein sequence ID" value="BBO82360.1"/>
    <property type="molecule type" value="Genomic_DNA"/>
</dbReference>
<dbReference type="Proteomes" id="UP000425960">
    <property type="component" value="Chromosome"/>
</dbReference>
<dbReference type="AlphaFoldDB" id="A0A5K7ZQV6"/>
<dbReference type="GO" id="GO:0016491">
    <property type="term" value="F:oxidoreductase activity"/>
    <property type="evidence" value="ECO:0007669"/>
    <property type="project" value="InterPro"/>
</dbReference>
<feature type="domain" description="FAD/NAD(P)-binding" evidence="7">
    <location>
        <begin position="8"/>
        <end position="222"/>
    </location>
</feature>
<feature type="domain" description="Pyridine nucleotide-disulphide oxidoreductase dimerisation" evidence="6">
    <location>
        <begin position="251"/>
        <end position="348"/>
    </location>
</feature>
<dbReference type="PANTHER" id="PTHR43429:SF3">
    <property type="entry name" value="NITRITE REDUCTASE [NAD(P)H]"/>
    <property type="match status" value="1"/>
</dbReference>
<comment type="similarity">
    <text evidence="2">Belongs to the FAD-dependent oxidoreductase family.</text>
</comment>
<sequence length="370" mass="39771">MDQEKKICATADGTEIAFDKLVFATGSKPSVPPWLKGADLENVFIIPKDKMYLDQLREKLMGLEKIVVLDGGFIGVEVADELRKIHKDVTIVKMLPYVLNLAFDDELASKAQACLTERGIHVRSNVRVKELAGNGKVSDVIFSDGESIKADAVILSTGYRPNVSLAQQAGLEINQLGFIKVNEYMRTANKDFFAVGDCAEKHSFITRSQKGVMLASTACAEGRIAGMNLYKLSTLRAFNGNVSIFCTSIGDTSLGAAGVTETLANERGFDVVTGTHEGVDKHPGTLPGTNRQIIKLIVARDSGVILGGEVIGGATTGEFTNLMGFMIQNKMTVDALLTAQIGTHPLLTASPTAYPLIKVAEVVAKKRHLA</sequence>
<comment type="cofactor">
    <cofactor evidence="1">
        <name>FAD</name>
        <dbReference type="ChEBI" id="CHEBI:57692"/>
    </cofactor>
</comment>
<dbReference type="PRINTS" id="PR00411">
    <property type="entry name" value="PNDRDTASEI"/>
</dbReference>
<dbReference type="InterPro" id="IPR004099">
    <property type="entry name" value="Pyr_nucl-diS_OxRdtase_dimer"/>
</dbReference>
<accession>A0A5K7ZQV6</accession>
<evidence type="ECO:0000259" key="6">
    <source>
        <dbReference type="Pfam" id="PF02852"/>
    </source>
</evidence>
<evidence type="ECO:0000256" key="5">
    <source>
        <dbReference type="ARBA" id="ARBA00022827"/>
    </source>
</evidence>
<evidence type="ECO:0000259" key="7">
    <source>
        <dbReference type="Pfam" id="PF07992"/>
    </source>
</evidence>
<evidence type="ECO:0000256" key="1">
    <source>
        <dbReference type="ARBA" id="ARBA00001974"/>
    </source>
</evidence>
<keyword evidence="4" id="KW-0285">Flavoprotein</keyword>
<dbReference type="Pfam" id="PF02852">
    <property type="entry name" value="Pyr_redox_dim"/>
    <property type="match status" value="1"/>
</dbReference>
<organism evidence="8 9">
    <name type="scientific">Desulfosarcina ovata subsp. sediminis</name>
    <dbReference type="NCBI Taxonomy" id="885957"/>
    <lineage>
        <taxon>Bacteria</taxon>
        <taxon>Pseudomonadati</taxon>
        <taxon>Thermodesulfobacteriota</taxon>
        <taxon>Desulfobacteria</taxon>
        <taxon>Desulfobacterales</taxon>
        <taxon>Desulfosarcinaceae</taxon>
        <taxon>Desulfosarcina</taxon>
    </lineage>
</organism>
<dbReference type="SUPFAM" id="SSF55424">
    <property type="entry name" value="FAD/NAD-linked reductases, dimerisation (C-terminal) domain"/>
    <property type="match status" value="1"/>
</dbReference>
<evidence type="ECO:0000313" key="9">
    <source>
        <dbReference type="Proteomes" id="UP000425960"/>
    </source>
</evidence>
<protein>
    <submittedName>
        <fullName evidence="8">NADH oxidase</fullName>
    </submittedName>
</protein>
<dbReference type="PANTHER" id="PTHR43429">
    <property type="entry name" value="PYRIDINE NUCLEOTIDE-DISULFIDE OXIDOREDUCTASE DOMAIN-CONTAINING"/>
    <property type="match status" value="1"/>
</dbReference>
<dbReference type="SUPFAM" id="SSF51905">
    <property type="entry name" value="FAD/NAD(P)-binding domain"/>
    <property type="match status" value="1"/>
</dbReference>
<evidence type="ECO:0000256" key="3">
    <source>
        <dbReference type="ARBA" id="ARBA00009130"/>
    </source>
</evidence>
<name>A0A5K7ZQV6_9BACT</name>
<dbReference type="InterPro" id="IPR023753">
    <property type="entry name" value="FAD/NAD-binding_dom"/>
</dbReference>
<dbReference type="PRINTS" id="PR00368">
    <property type="entry name" value="FADPNR"/>
</dbReference>
<evidence type="ECO:0000256" key="2">
    <source>
        <dbReference type="ARBA" id="ARBA00006442"/>
    </source>
</evidence>
<dbReference type="Gene3D" id="3.30.390.30">
    <property type="match status" value="1"/>
</dbReference>
<dbReference type="InterPro" id="IPR036188">
    <property type="entry name" value="FAD/NAD-bd_sf"/>
</dbReference>
<dbReference type="KEGG" id="dov:DSCO28_29260"/>
<comment type="similarity">
    <text evidence="3">Belongs to the class-III pyridine nucleotide-disulfide oxidoreductase family.</text>
</comment>
<keyword evidence="5" id="KW-0274">FAD</keyword>
<dbReference type="InterPro" id="IPR050260">
    <property type="entry name" value="FAD-bd_OxRdtase"/>
</dbReference>
<dbReference type="Pfam" id="PF07992">
    <property type="entry name" value="Pyr_redox_2"/>
    <property type="match status" value="1"/>
</dbReference>
<dbReference type="InterPro" id="IPR016156">
    <property type="entry name" value="FAD/NAD-linked_Rdtase_dimer_sf"/>
</dbReference>
<dbReference type="Gene3D" id="3.50.50.60">
    <property type="entry name" value="FAD/NAD(P)-binding domain"/>
    <property type="match status" value="2"/>
</dbReference>
<gene>
    <name evidence="8" type="ORF">DSCO28_29260</name>
</gene>